<dbReference type="EMBL" id="CASHTH010004193">
    <property type="protein sequence ID" value="CAI8054565.1"/>
    <property type="molecule type" value="Genomic_DNA"/>
</dbReference>
<dbReference type="Pfam" id="PF04051">
    <property type="entry name" value="TRAPP"/>
    <property type="match status" value="1"/>
</dbReference>
<comment type="subcellular location">
    <subcellularLocation>
        <location evidence="2">Endoplasmic reticulum</location>
    </subcellularLocation>
    <subcellularLocation>
        <location evidence="1 8">Golgi apparatus</location>
        <location evidence="1 8">cis-Golgi network</location>
    </subcellularLocation>
</comment>
<evidence type="ECO:0000256" key="3">
    <source>
        <dbReference type="ARBA" id="ARBA00006218"/>
    </source>
</evidence>
<evidence type="ECO:0000256" key="1">
    <source>
        <dbReference type="ARBA" id="ARBA00004222"/>
    </source>
</evidence>
<dbReference type="GO" id="GO:0005783">
    <property type="term" value="C:endoplasmic reticulum"/>
    <property type="evidence" value="ECO:0007669"/>
    <property type="project" value="UniProtKB-SubCell"/>
</dbReference>
<comment type="function">
    <text evidence="8">May play a role in vesicular transport from endoplasmic reticulum to Golgi.</text>
</comment>
<keyword evidence="5 8" id="KW-0256">Endoplasmic reticulum</keyword>
<sequence>MTTRGKRAAETLYDKPLSSKGKLEVNLSTYAFLFSEIVQYSHGRVTSLSQLHEKLSDLGKHAGFRMIDVLCLREKTPKRETRLVNHLLYIQKTLWKTLFYKEADRLEQATASESTFYLFEDDPVVNRFISVPKDQSSLNCAAFVAGIIEGFLNGTQFACKVRAFALKDQPSTTAFEIKFEDSVITRDKMLESVK</sequence>
<dbReference type="SUPFAM" id="SSF111126">
    <property type="entry name" value="Ligand-binding domain in the NO signalling and Golgi transport"/>
    <property type="match status" value="1"/>
</dbReference>
<dbReference type="GO" id="GO:1990071">
    <property type="term" value="C:TRAPPII protein complex"/>
    <property type="evidence" value="ECO:0007669"/>
    <property type="project" value="TreeGrafter"/>
</dbReference>
<evidence type="ECO:0000256" key="7">
    <source>
        <dbReference type="ARBA" id="ARBA00023034"/>
    </source>
</evidence>
<dbReference type="PANTHER" id="PTHR20902:SF0">
    <property type="entry name" value="TRAFFICKING PROTEIN PARTICLE COMPLEX SUBUNIT 5"/>
    <property type="match status" value="1"/>
</dbReference>
<dbReference type="Gene3D" id="3.30.1380.20">
    <property type="entry name" value="Trafficking protein particle complex subunit 3"/>
    <property type="match status" value="1"/>
</dbReference>
<keyword evidence="4 8" id="KW-0813">Transport</keyword>
<dbReference type="CDD" id="cd14943">
    <property type="entry name" value="TRAPPC5_Trs31"/>
    <property type="match status" value="1"/>
</dbReference>
<keyword evidence="7 8" id="KW-0333">Golgi apparatus</keyword>
<evidence type="ECO:0000256" key="8">
    <source>
        <dbReference type="PIRNR" id="PIRNR017479"/>
    </source>
</evidence>
<dbReference type="AlphaFoldDB" id="A0AA35XJW7"/>
<keyword evidence="6 8" id="KW-0931">ER-Golgi transport</keyword>
<dbReference type="Proteomes" id="UP001174909">
    <property type="component" value="Unassembled WGS sequence"/>
</dbReference>
<dbReference type="PANTHER" id="PTHR20902">
    <property type="entry name" value="41-2 PROTEIN ANTIGEN-RELATED"/>
    <property type="match status" value="1"/>
</dbReference>
<comment type="caution">
    <text evidence="9">The sequence shown here is derived from an EMBL/GenBank/DDBJ whole genome shotgun (WGS) entry which is preliminary data.</text>
</comment>
<dbReference type="GO" id="GO:0006888">
    <property type="term" value="P:endoplasmic reticulum to Golgi vesicle-mediated transport"/>
    <property type="evidence" value="ECO:0007669"/>
    <property type="project" value="TreeGrafter"/>
</dbReference>
<gene>
    <name evidence="9" type="ORF">GBAR_LOCUS29767</name>
</gene>
<dbReference type="InterPro" id="IPR016696">
    <property type="entry name" value="TRAPP-I_su5"/>
</dbReference>
<dbReference type="GO" id="GO:1990070">
    <property type="term" value="C:TRAPPI protein complex"/>
    <property type="evidence" value="ECO:0007669"/>
    <property type="project" value="TreeGrafter"/>
</dbReference>
<evidence type="ECO:0000256" key="4">
    <source>
        <dbReference type="ARBA" id="ARBA00022448"/>
    </source>
</evidence>
<comment type="subunit">
    <text evidence="8">Part of the multisubunit TRAPP (transport protein particle) complex.</text>
</comment>
<organism evidence="9 10">
    <name type="scientific">Geodia barretti</name>
    <name type="common">Barrett's horny sponge</name>
    <dbReference type="NCBI Taxonomy" id="519541"/>
    <lineage>
        <taxon>Eukaryota</taxon>
        <taxon>Metazoa</taxon>
        <taxon>Porifera</taxon>
        <taxon>Demospongiae</taxon>
        <taxon>Heteroscleromorpha</taxon>
        <taxon>Tetractinellida</taxon>
        <taxon>Astrophorina</taxon>
        <taxon>Geodiidae</taxon>
        <taxon>Geodia</taxon>
    </lineage>
</organism>
<evidence type="ECO:0000256" key="2">
    <source>
        <dbReference type="ARBA" id="ARBA00004240"/>
    </source>
</evidence>
<name>A0AA35XJW7_GEOBA</name>
<reference evidence="9" key="1">
    <citation type="submission" date="2023-03" db="EMBL/GenBank/DDBJ databases">
        <authorList>
            <person name="Steffen K."/>
            <person name="Cardenas P."/>
        </authorList>
    </citation>
    <scope>NUCLEOTIDE SEQUENCE</scope>
</reference>
<dbReference type="InterPro" id="IPR007194">
    <property type="entry name" value="TRAPP_component"/>
</dbReference>
<keyword evidence="10" id="KW-1185">Reference proteome</keyword>
<evidence type="ECO:0000313" key="10">
    <source>
        <dbReference type="Proteomes" id="UP001174909"/>
    </source>
</evidence>
<evidence type="ECO:0000313" key="9">
    <source>
        <dbReference type="EMBL" id="CAI8054565.1"/>
    </source>
</evidence>
<accession>A0AA35XJW7</accession>
<proteinExistence type="inferred from homology"/>
<protein>
    <recommendedName>
        <fullName evidence="8">Trafficking protein particle complex subunit 5</fullName>
    </recommendedName>
</protein>
<dbReference type="GO" id="GO:1990072">
    <property type="term" value="C:TRAPPIII protein complex"/>
    <property type="evidence" value="ECO:0007669"/>
    <property type="project" value="TreeGrafter"/>
</dbReference>
<dbReference type="InterPro" id="IPR024096">
    <property type="entry name" value="NO_sig/Golgi_transp_ligand-bd"/>
</dbReference>
<dbReference type="PIRSF" id="PIRSF017479">
    <property type="entry name" value="TRAPP_I_complex_Trs31"/>
    <property type="match status" value="1"/>
</dbReference>
<evidence type="ECO:0000256" key="6">
    <source>
        <dbReference type="ARBA" id="ARBA00022892"/>
    </source>
</evidence>
<evidence type="ECO:0000256" key="5">
    <source>
        <dbReference type="ARBA" id="ARBA00022824"/>
    </source>
</evidence>
<comment type="similarity">
    <text evidence="3 8">Belongs to the TRAPP small subunits family. BET3 subfamily.</text>
</comment>